<organism evidence="11 12">
    <name type="scientific">Aureobasidium pullulans</name>
    <name type="common">Black yeast</name>
    <name type="synonym">Pullularia pullulans</name>
    <dbReference type="NCBI Taxonomy" id="5580"/>
    <lineage>
        <taxon>Eukaryota</taxon>
        <taxon>Fungi</taxon>
        <taxon>Dikarya</taxon>
        <taxon>Ascomycota</taxon>
        <taxon>Pezizomycotina</taxon>
        <taxon>Dothideomycetes</taxon>
        <taxon>Dothideomycetidae</taxon>
        <taxon>Dothideales</taxon>
        <taxon>Saccotheciaceae</taxon>
        <taxon>Aureobasidium</taxon>
    </lineage>
</organism>
<dbReference type="Proteomes" id="UP000310687">
    <property type="component" value="Unassembled WGS sequence"/>
</dbReference>
<gene>
    <name evidence="11" type="ORF">D6D22_02895</name>
</gene>
<name>A0A4S8Y886_AURPU</name>
<reference evidence="11 12" key="1">
    <citation type="submission" date="2018-10" db="EMBL/GenBank/DDBJ databases">
        <title>Fifty Aureobasidium pullulans genomes reveal a recombining polyextremotolerant generalist.</title>
        <authorList>
            <person name="Gostincar C."/>
            <person name="Turk M."/>
            <person name="Zajc J."/>
            <person name="Gunde-Cimerman N."/>
        </authorList>
    </citation>
    <scope>NUCLEOTIDE SEQUENCE [LARGE SCALE GENOMIC DNA]</scope>
    <source>
        <strain evidence="11 12">EXF-11013</strain>
    </source>
</reference>
<evidence type="ECO:0000313" key="12">
    <source>
        <dbReference type="Proteomes" id="UP000310687"/>
    </source>
</evidence>
<dbReference type="EMBL" id="QZAL01000026">
    <property type="protein sequence ID" value="THW46850.1"/>
    <property type="molecule type" value="Genomic_DNA"/>
</dbReference>
<protein>
    <recommendedName>
        <fullName evidence="13">Chromosome condensation protein</fullName>
    </recommendedName>
</protein>
<sequence>MAGSIDAWGKGKDNKPRAEITEEARPGRRLQFCVHCGSADPAAEAGTMDNRPGVDEINAPAPVQNRDDTSEWRRQSYLEDESLESAPTPPSFHTRSSQASPPRRDPLSPIATQLYIVSHLIFFSLWGTLARLGVQWLTFYPGAPIVTPVLWANVGGSFTMGFLSEDGRLFRQEWGLDDMDPHTREKALEQERSDPAAAEKAHAKTKKTIPLYIGLATGFCGSFTSFSSFMRDVFLALSNNLPTPVNHPYSTVPSFTSTIHRSGGYSFMALLAVIVYTVALSLAALNVGAHFALALDRFTPTLPFRLIRKFVDPLVVVLAWGCWLGAIFLSIWPPDRPSGPSSRGSWTNEVWRGEVLFALVFAPVGCLLRYYASLKLNPITASFPLGTFAVNVFGCAVEAMCYSVQHVPINSTAGALVGGGRVSCQVLQGVMDGFCGTTTTVSTWVSELQSLRRRHAYVYGMASVLAGLCLMVIIMGSVRWTVGWSTAACVTMRTSL</sequence>
<feature type="transmembrane region" description="Helical" evidence="10">
    <location>
        <begin position="353"/>
        <end position="372"/>
    </location>
</feature>
<evidence type="ECO:0000256" key="3">
    <source>
        <dbReference type="ARBA" id="ARBA00022475"/>
    </source>
</evidence>
<dbReference type="PANTHER" id="PTHR28259:SF1">
    <property type="entry name" value="FLUORIDE EXPORT PROTEIN 1-RELATED"/>
    <property type="match status" value="1"/>
</dbReference>
<evidence type="ECO:0000256" key="1">
    <source>
        <dbReference type="ARBA" id="ARBA00002598"/>
    </source>
</evidence>
<evidence type="ECO:0000256" key="7">
    <source>
        <dbReference type="ARBA" id="ARBA00035120"/>
    </source>
</evidence>
<feature type="transmembrane region" description="Helical" evidence="10">
    <location>
        <begin position="209"/>
        <end position="230"/>
    </location>
</feature>
<evidence type="ECO:0000256" key="8">
    <source>
        <dbReference type="ARBA" id="ARBA00035585"/>
    </source>
</evidence>
<evidence type="ECO:0000256" key="9">
    <source>
        <dbReference type="SAM" id="MobiDB-lite"/>
    </source>
</evidence>
<dbReference type="AlphaFoldDB" id="A0A4S8Y886"/>
<evidence type="ECO:0000256" key="2">
    <source>
        <dbReference type="ARBA" id="ARBA00004651"/>
    </source>
</evidence>
<feature type="compositionally biased region" description="Basic and acidic residues" evidence="9">
    <location>
        <begin position="9"/>
        <end position="26"/>
    </location>
</feature>
<keyword evidence="3" id="KW-1003">Cell membrane</keyword>
<keyword evidence="4 10" id="KW-0812">Transmembrane</keyword>
<evidence type="ECO:0000256" key="10">
    <source>
        <dbReference type="SAM" id="Phobius"/>
    </source>
</evidence>
<keyword evidence="5 10" id="KW-1133">Transmembrane helix</keyword>
<feature type="compositionally biased region" description="Basic and acidic residues" evidence="9">
    <location>
        <begin position="65"/>
        <end position="77"/>
    </location>
</feature>
<comment type="similarity">
    <text evidence="7">Belongs to the fluoride channel Fluc/FEX (TC 1.A.43) family.</text>
</comment>
<dbReference type="Pfam" id="PF02537">
    <property type="entry name" value="CRCB"/>
    <property type="match status" value="2"/>
</dbReference>
<feature type="transmembrane region" description="Helical" evidence="10">
    <location>
        <begin position="456"/>
        <end position="478"/>
    </location>
</feature>
<feature type="region of interest" description="Disordered" evidence="9">
    <location>
        <begin position="1"/>
        <end position="26"/>
    </location>
</feature>
<comment type="caution">
    <text evidence="11">The sequence shown here is derived from an EMBL/GenBank/DDBJ whole genome shotgun (WGS) entry which is preliminary data.</text>
</comment>
<accession>A0A4S8Y886</accession>
<evidence type="ECO:0000256" key="5">
    <source>
        <dbReference type="ARBA" id="ARBA00022989"/>
    </source>
</evidence>
<comment type="function">
    <text evidence="1">Fluoride channel required for the rapid expulsion of cytoplasmic fluoride.</text>
</comment>
<comment type="subcellular location">
    <subcellularLocation>
        <location evidence="2">Cell membrane</location>
        <topology evidence="2">Multi-pass membrane protein</topology>
    </subcellularLocation>
</comment>
<evidence type="ECO:0008006" key="13">
    <source>
        <dbReference type="Google" id="ProtNLM"/>
    </source>
</evidence>
<evidence type="ECO:0000256" key="4">
    <source>
        <dbReference type="ARBA" id="ARBA00022692"/>
    </source>
</evidence>
<dbReference type="InterPro" id="IPR003691">
    <property type="entry name" value="FluC"/>
</dbReference>
<comment type="catalytic activity">
    <reaction evidence="8">
        <text>fluoride(in) = fluoride(out)</text>
        <dbReference type="Rhea" id="RHEA:76159"/>
        <dbReference type="ChEBI" id="CHEBI:17051"/>
    </reaction>
    <physiologicalReaction direction="left-to-right" evidence="8">
        <dbReference type="Rhea" id="RHEA:76160"/>
    </physiologicalReaction>
</comment>
<dbReference type="PANTHER" id="PTHR28259">
    <property type="entry name" value="FLUORIDE EXPORT PROTEIN 1-RELATED"/>
    <property type="match status" value="1"/>
</dbReference>
<feature type="transmembrane region" description="Helical" evidence="10">
    <location>
        <begin position="314"/>
        <end position="333"/>
    </location>
</feature>
<feature type="compositionally biased region" description="Polar residues" evidence="9">
    <location>
        <begin position="91"/>
        <end position="100"/>
    </location>
</feature>
<proteinExistence type="inferred from homology"/>
<feature type="transmembrane region" description="Helical" evidence="10">
    <location>
        <begin position="267"/>
        <end position="293"/>
    </location>
</feature>
<dbReference type="GO" id="GO:1903425">
    <property type="term" value="F:fluoride transmembrane transporter activity"/>
    <property type="evidence" value="ECO:0007669"/>
    <property type="project" value="TreeGrafter"/>
</dbReference>
<evidence type="ECO:0000313" key="11">
    <source>
        <dbReference type="EMBL" id="THW46850.1"/>
    </source>
</evidence>
<evidence type="ECO:0000256" key="6">
    <source>
        <dbReference type="ARBA" id="ARBA00023136"/>
    </source>
</evidence>
<feature type="region of interest" description="Disordered" evidence="9">
    <location>
        <begin position="41"/>
        <end position="105"/>
    </location>
</feature>
<keyword evidence="6 10" id="KW-0472">Membrane</keyword>
<dbReference type="GO" id="GO:0005886">
    <property type="term" value="C:plasma membrane"/>
    <property type="evidence" value="ECO:0007669"/>
    <property type="project" value="UniProtKB-SubCell"/>
</dbReference>